<dbReference type="InterPro" id="IPR051309">
    <property type="entry name" value="ABCF_ATPase"/>
</dbReference>
<organism evidence="7 8">
    <name type="scientific">Enhygromyxa salina</name>
    <dbReference type="NCBI Taxonomy" id="215803"/>
    <lineage>
        <taxon>Bacteria</taxon>
        <taxon>Pseudomonadati</taxon>
        <taxon>Myxococcota</taxon>
        <taxon>Polyangia</taxon>
        <taxon>Nannocystales</taxon>
        <taxon>Nannocystaceae</taxon>
        <taxon>Enhygromyxa</taxon>
    </lineage>
</organism>
<dbReference type="Pfam" id="PF00005">
    <property type="entry name" value="ABC_tran"/>
    <property type="match status" value="2"/>
</dbReference>
<dbReference type="OrthoDB" id="9762369at2"/>
<dbReference type="InterPro" id="IPR003439">
    <property type="entry name" value="ABC_transporter-like_ATP-bd"/>
</dbReference>
<dbReference type="Gene3D" id="3.40.50.300">
    <property type="entry name" value="P-loop containing nucleotide triphosphate hydrolases"/>
    <property type="match status" value="2"/>
</dbReference>
<dbReference type="AlphaFoldDB" id="A0A2S9XGJ7"/>
<feature type="domain" description="ABC transporter" evidence="6">
    <location>
        <begin position="2"/>
        <end position="256"/>
    </location>
</feature>
<reference evidence="7 8" key="1">
    <citation type="submission" date="2018-03" db="EMBL/GenBank/DDBJ databases">
        <title>Draft Genome Sequences of the Obligatory Marine Myxobacteria Enhygromyxa salina SWB005.</title>
        <authorList>
            <person name="Poehlein A."/>
            <person name="Moghaddam J.A."/>
            <person name="Harms H."/>
            <person name="Alanjari M."/>
            <person name="Koenig G.M."/>
            <person name="Daniel R."/>
            <person name="Schaeberle T.F."/>
        </authorList>
    </citation>
    <scope>NUCLEOTIDE SEQUENCE [LARGE SCALE GENOMIC DNA]</scope>
    <source>
        <strain evidence="7 8">SWB005</strain>
    </source>
</reference>
<evidence type="ECO:0000256" key="2">
    <source>
        <dbReference type="ARBA" id="ARBA00022741"/>
    </source>
</evidence>
<dbReference type="Proteomes" id="UP000237968">
    <property type="component" value="Unassembled WGS sequence"/>
</dbReference>
<gene>
    <name evidence="7" type="primary">yheS_3</name>
    <name evidence="7" type="ORF">ENSA5_52480</name>
</gene>
<comment type="caution">
    <text evidence="7">The sequence shown here is derived from an EMBL/GenBank/DDBJ whole genome shotgun (WGS) entry which is preliminary data.</text>
</comment>
<dbReference type="GO" id="GO:0005524">
    <property type="term" value="F:ATP binding"/>
    <property type="evidence" value="ECO:0007669"/>
    <property type="project" value="UniProtKB-KW"/>
</dbReference>
<dbReference type="InterPro" id="IPR027417">
    <property type="entry name" value="P-loop_NTPase"/>
</dbReference>
<dbReference type="EMBL" id="PVNK01000231">
    <property type="protein sequence ID" value="PRP91811.1"/>
    <property type="molecule type" value="Genomic_DNA"/>
</dbReference>
<proteinExistence type="inferred from homology"/>
<dbReference type="FunFam" id="3.40.50.300:FF:000070">
    <property type="entry name" value="Putative ABC transporter ATP-binding component"/>
    <property type="match status" value="1"/>
</dbReference>
<dbReference type="GO" id="GO:0016887">
    <property type="term" value="F:ATP hydrolysis activity"/>
    <property type="evidence" value="ECO:0007669"/>
    <property type="project" value="InterPro"/>
</dbReference>
<protein>
    <recommendedName>
        <fullName evidence="5">Probable ATP-binding protein YbiT</fullName>
    </recommendedName>
</protein>
<sequence>MLTVSEVTKAYGGKTLFEDVSTTFDPGNRYGLTGANGAGKSTFMKILSGDVEPDKGHISIPNNARMSVLHQDHFEYADFKVRDVVIMGNDTLWKALAEKEKMLETVDYDNLSEDDGMRLAELEMVIAEQDGYDAENKAEELLIGLGIPAEEHHNKLEVLQGGLRLRVLVAQALFGDPDILLLDEPTNHLDIDSIRWLETFLLNYSGVLIVISHDRHFLNRVCTHTADVDYENIILYPGGYDKMMQQKVAYRIAEEKQNISKAKKIGDLQEFIRRFGANAKKASQASSRKREVSKIRLSMADLKRSNIQRPFIRFEVARPSGKLVLEVERLTKSFDDHVVFNDVTFTLTRGDRLAVVGPNGVGKTTLLKCLASVYEPDRGKIRLGHEVTAGYMPQDHEEGLAGAAGMTAYEWLHQWDIKATVEEVRGLLGRMLFPSEDAEKPVSALSGGETVRLLMAKLTLTKDNLLLLDEPTNHLDLESIRALEESMTKYEGTLIFVAHDQALLEEVATCVLELRPDGSWDFFPGGYEDFLRKTGKG</sequence>
<dbReference type="PANTHER" id="PTHR42855:SF2">
    <property type="entry name" value="DRUG RESISTANCE ABC TRANSPORTER,ATP-BINDING PROTEIN"/>
    <property type="match status" value="1"/>
</dbReference>
<evidence type="ECO:0000256" key="3">
    <source>
        <dbReference type="ARBA" id="ARBA00022840"/>
    </source>
</evidence>
<evidence type="ECO:0000256" key="1">
    <source>
        <dbReference type="ARBA" id="ARBA00022737"/>
    </source>
</evidence>
<dbReference type="InterPro" id="IPR003593">
    <property type="entry name" value="AAA+_ATPase"/>
</dbReference>
<evidence type="ECO:0000313" key="8">
    <source>
        <dbReference type="Proteomes" id="UP000237968"/>
    </source>
</evidence>
<keyword evidence="8" id="KW-1185">Reference proteome</keyword>
<comment type="similarity">
    <text evidence="4">Belongs to the ABC transporter superfamily. ABCF family. YbiT subfamily.</text>
</comment>
<name>A0A2S9XGJ7_9BACT</name>
<evidence type="ECO:0000259" key="6">
    <source>
        <dbReference type="PROSITE" id="PS50893"/>
    </source>
</evidence>
<dbReference type="SMART" id="SM00382">
    <property type="entry name" value="AAA"/>
    <property type="match status" value="2"/>
</dbReference>
<accession>A0A2S9XGJ7</accession>
<dbReference type="SUPFAM" id="SSF52540">
    <property type="entry name" value="P-loop containing nucleoside triphosphate hydrolases"/>
    <property type="match status" value="2"/>
</dbReference>
<dbReference type="RefSeq" id="WP_106394475.1">
    <property type="nucleotide sequence ID" value="NZ_PVNK01000231.1"/>
</dbReference>
<keyword evidence="3 7" id="KW-0067">ATP-binding</keyword>
<dbReference type="PANTHER" id="PTHR42855">
    <property type="entry name" value="ABC TRANSPORTER ATP-BINDING SUBUNIT"/>
    <property type="match status" value="1"/>
</dbReference>
<feature type="domain" description="ABC transporter" evidence="6">
    <location>
        <begin position="325"/>
        <end position="536"/>
    </location>
</feature>
<evidence type="ECO:0000256" key="4">
    <source>
        <dbReference type="ARBA" id="ARBA00061551"/>
    </source>
</evidence>
<dbReference type="FunFam" id="3.40.50.300:FF:000011">
    <property type="entry name" value="Putative ABC transporter ATP-binding component"/>
    <property type="match status" value="1"/>
</dbReference>
<keyword evidence="2" id="KW-0547">Nucleotide-binding</keyword>
<evidence type="ECO:0000256" key="5">
    <source>
        <dbReference type="ARBA" id="ARBA00074044"/>
    </source>
</evidence>
<keyword evidence="1" id="KW-0677">Repeat</keyword>
<dbReference type="CDD" id="cd03221">
    <property type="entry name" value="ABCF_EF-3"/>
    <property type="match status" value="2"/>
</dbReference>
<dbReference type="PROSITE" id="PS50893">
    <property type="entry name" value="ABC_TRANSPORTER_2"/>
    <property type="match status" value="2"/>
</dbReference>
<dbReference type="InterPro" id="IPR032781">
    <property type="entry name" value="ABC_tran_Xtn"/>
</dbReference>
<evidence type="ECO:0000313" key="7">
    <source>
        <dbReference type="EMBL" id="PRP91811.1"/>
    </source>
</evidence>
<dbReference type="Pfam" id="PF12848">
    <property type="entry name" value="ABC_tran_Xtn"/>
    <property type="match status" value="1"/>
</dbReference>